<protein>
    <recommendedName>
        <fullName evidence="2">DUF8129 domain-containing protein</fullName>
    </recommendedName>
</protein>
<evidence type="ECO:0000259" key="2">
    <source>
        <dbReference type="Pfam" id="PF26450"/>
    </source>
</evidence>
<name>A0ABT1HNP5_STRSD</name>
<feature type="compositionally biased region" description="Polar residues" evidence="1">
    <location>
        <begin position="63"/>
        <end position="76"/>
    </location>
</feature>
<accession>A0ABT1HNP5</accession>
<gene>
    <name evidence="3" type="ORF">LX15_000814</name>
</gene>
<dbReference type="InterPro" id="IPR058442">
    <property type="entry name" value="DUF8129"/>
</dbReference>
<dbReference type="EMBL" id="JAMTCP010000003">
    <property type="protein sequence ID" value="MCP2257129.1"/>
    <property type="molecule type" value="Genomic_DNA"/>
</dbReference>
<evidence type="ECO:0000256" key="1">
    <source>
        <dbReference type="SAM" id="MobiDB-lite"/>
    </source>
</evidence>
<feature type="region of interest" description="Disordered" evidence="1">
    <location>
        <begin position="56"/>
        <end position="111"/>
    </location>
</feature>
<dbReference type="RefSeq" id="WP_253668099.1">
    <property type="nucleotide sequence ID" value="NZ_JAMTCP010000003.1"/>
</dbReference>
<reference evidence="3 4" key="1">
    <citation type="submission" date="2022-06" db="EMBL/GenBank/DDBJ databases">
        <title>Genomic Encyclopedia of Archaeal and Bacterial Type Strains, Phase II (KMG-II): from individual species to whole genera.</title>
        <authorList>
            <person name="Goeker M."/>
        </authorList>
    </citation>
    <scope>NUCLEOTIDE SEQUENCE [LARGE SCALE GENOMIC DNA]</scope>
    <source>
        <strain evidence="3 4">DSM 40477</strain>
    </source>
</reference>
<feature type="compositionally biased region" description="Low complexity" evidence="1">
    <location>
        <begin position="101"/>
        <end position="111"/>
    </location>
</feature>
<proteinExistence type="predicted"/>
<dbReference type="Proteomes" id="UP001205311">
    <property type="component" value="Unassembled WGS sequence"/>
</dbReference>
<evidence type="ECO:0000313" key="4">
    <source>
        <dbReference type="Proteomes" id="UP001205311"/>
    </source>
</evidence>
<evidence type="ECO:0000313" key="3">
    <source>
        <dbReference type="EMBL" id="MCP2257129.1"/>
    </source>
</evidence>
<comment type="caution">
    <text evidence="3">The sequence shown here is derived from an EMBL/GenBank/DDBJ whole genome shotgun (WGS) entry which is preliminary data.</text>
</comment>
<sequence length="111" mass="12324">MASEDQAPLPHYDELTLDDLRHRIRSLDEDALSRLLDYEREHANRVPVVQIMTTRLDELRSGAQPSPGEQQETQPAPHTRGGSPVGKDTAAEPMHPPPHGVPGMSPRHTKP</sequence>
<organism evidence="3 4">
    <name type="scientific">Streptoalloteichus tenebrarius (strain ATCC 17920 / DSM 40477 / JCM 4838 / CBS 697.72 / NBRC 16177 / NCIMB 11028 / NRRL B-12390 / A12253. 1 / ISP 5477)</name>
    <name type="common">Streptomyces tenebrarius</name>
    <dbReference type="NCBI Taxonomy" id="1933"/>
    <lineage>
        <taxon>Bacteria</taxon>
        <taxon>Bacillati</taxon>
        <taxon>Actinomycetota</taxon>
        <taxon>Actinomycetes</taxon>
        <taxon>Pseudonocardiales</taxon>
        <taxon>Pseudonocardiaceae</taxon>
        <taxon>Streptoalloteichus</taxon>
    </lineage>
</organism>
<feature type="domain" description="DUF8129" evidence="2">
    <location>
        <begin position="17"/>
        <end position="61"/>
    </location>
</feature>
<dbReference type="Pfam" id="PF26450">
    <property type="entry name" value="DUF8129"/>
    <property type="match status" value="1"/>
</dbReference>
<keyword evidence="4" id="KW-1185">Reference proteome</keyword>